<dbReference type="AlphaFoldDB" id="F4QQ15"/>
<reference evidence="3" key="1">
    <citation type="submission" date="2011-03" db="EMBL/GenBank/DDBJ databases">
        <title>Draft genome sequence of Brevundimonas diminuta.</title>
        <authorList>
            <person name="Brown P.J.B."/>
            <person name="Buechlein A."/>
            <person name="Hemmerich C."/>
            <person name="Brun Y.V."/>
        </authorList>
    </citation>
    <scope>NUCLEOTIDE SEQUENCE [LARGE SCALE GENOMIC DNA]</scope>
    <source>
        <strain evidence="3">C19</strain>
    </source>
</reference>
<dbReference type="Proteomes" id="UP000006512">
    <property type="component" value="Unassembled WGS sequence"/>
</dbReference>
<dbReference type="HOGENOM" id="CLU_1101123_0_0_5"/>
<name>F4QQ15_9CAUL</name>
<evidence type="ECO:0000313" key="2">
    <source>
        <dbReference type="EMBL" id="EGF90302.1"/>
    </source>
</evidence>
<gene>
    <name evidence="2" type="ORF">ABI_33200</name>
</gene>
<evidence type="ECO:0000256" key="1">
    <source>
        <dbReference type="SAM" id="MobiDB-lite"/>
    </source>
</evidence>
<organism evidence="2 3">
    <name type="scientific">Asticcacaulis biprosthecium C19</name>
    <dbReference type="NCBI Taxonomy" id="715226"/>
    <lineage>
        <taxon>Bacteria</taxon>
        <taxon>Pseudomonadati</taxon>
        <taxon>Pseudomonadota</taxon>
        <taxon>Alphaproteobacteria</taxon>
        <taxon>Caulobacterales</taxon>
        <taxon>Caulobacteraceae</taxon>
        <taxon>Asticcacaulis</taxon>
    </lineage>
</organism>
<proteinExistence type="predicted"/>
<dbReference type="OrthoDB" id="7171185at2"/>
<dbReference type="EMBL" id="GL883079">
    <property type="protein sequence ID" value="EGF90302.1"/>
    <property type="molecule type" value="Genomic_DNA"/>
</dbReference>
<accession>F4QQ15</accession>
<dbReference type="RefSeq" id="WP_006274102.1">
    <property type="nucleotide sequence ID" value="NZ_GL883079.1"/>
</dbReference>
<sequence>MNGKIMPLAAVALAVILGGGIVVSPQAQDASPRTLPPAAIDWKTLSRVYNPGVAAKSRATRGLRARNDQVDNTTLPILLPDASTGVSRDGLAFTSLGDVYDINLPQPVKGLTVLLSGTRVFVASQPGMFRGVKFDQVNMGGQPVEVLFSETEDGWTASFSRFGMAYGIEVICDEADAMNYCKDSTYIRKIASGMTEIVLGAQAEREFTAATGGNTTQPPRPTDTVKVPVNRDVLTQRQTANNPVKPNSSVKP</sequence>
<protein>
    <submittedName>
        <fullName evidence="2">Uncharacterized protein</fullName>
    </submittedName>
</protein>
<evidence type="ECO:0000313" key="3">
    <source>
        <dbReference type="Proteomes" id="UP000006512"/>
    </source>
</evidence>
<keyword evidence="3" id="KW-1185">Reference proteome</keyword>
<dbReference type="STRING" id="715226.ABI_33200"/>
<feature type="region of interest" description="Disordered" evidence="1">
    <location>
        <begin position="209"/>
        <end position="252"/>
    </location>
</feature>
<feature type="compositionally biased region" description="Polar residues" evidence="1">
    <location>
        <begin position="233"/>
        <end position="252"/>
    </location>
</feature>